<reference evidence="2 3" key="1">
    <citation type="submission" date="2024-09" db="EMBL/GenBank/DDBJ databases">
        <authorList>
            <person name="Sun Q."/>
            <person name="Mori K."/>
        </authorList>
    </citation>
    <scope>NUCLEOTIDE SEQUENCE [LARGE SCALE GENOMIC DNA]</scope>
    <source>
        <strain evidence="2 3">CCM 7706</strain>
    </source>
</reference>
<feature type="transmembrane region" description="Helical" evidence="1">
    <location>
        <begin position="61"/>
        <end position="79"/>
    </location>
</feature>
<keyword evidence="1" id="KW-0472">Membrane</keyword>
<keyword evidence="3" id="KW-1185">Reference proteome</keyword>
<sequence>MGEGGRGLGAYLPFAVFAAIMAWRYFRMEKARPLRLPLLWIAPLLVTAAVCLALYGLPPSGFGWLALAAGFALGAGLGIQRSRLMRLHVEGAGNEARVMIRQSPLALLFILAIFAARRLFLPEMAVQGPHPAASGLLVMDATLGLMLGMVVLSRVVLWQRARAMVAAHMFDA</sequence>
<protein>
    <submittedName>
        <fullName evidence="2">DUF1453 domain-containing protein</fullName>
    </submittedName>
</protein>
<dbReference type="Proteomes" id="UP001589798">
    <property type="component" value="Unassembled WGS sequence"/>
</dbReference>
<accession>A0ABV6CTS5</accession>
<dbReference type="InterPro" id="IPR058247">
    <property type="entry name" value="DUF1453"/>
</dbReference>
<dbReference type="EMBL" id="JBHLWK010000006">
    <property type="protein sequence ID" value="MFC0203411.1"/>
    <property type="molecule type" value="Genomic_DNA"/>
</dbReference>
<name>A0ABV6CTS5_9SPHN</name>
<proteinExistence type="predicted"/>
<gene>
    <name evidence="2" type="ORF">ACFFJC_03895</name>
</gene>
<evidence type="ECO:0000256" key="1">
    <source>
        <dbReference type="SAM" id="Phobius"/>
    </source>
</evidence>
<keyword evidence="1" id="KW-0812">Transmembrane</keyword>
<keyword evidence="1" id="KW-1133">Transmembrane helix</keyword>
<comment type="caution">
    <text evidence="2">The sequence shown here is derived from an EMBL/GenBank/DDBJ whole genome shotgun (WGS) entry which is preliminary data.</text>
</comment>
<evidence type="ECO:0000313" key="2">
    <source>
        <dbReference type="EMBL" id="MFC0203411.1"/>
    </source>
</evidence>
<organism evidence="2 3">
    <name type="scientific">Novosphingobium soli</name>
    <dbReference type="NCBI Taxonomy" id="574956"/>
    <lineage>
        <taxon>Bacteria</taxon>
        <taxon>Pseudomonadati</taxon>
        <taxon>Pseudomonadota</taxon>
        <taxon>Alphaproteobacteria</taxon>
        <taxon>Sphingomonadales</taxon>
        <taxon>Sphingomonadaceae</taxon>
        <taxon>Novosphingobium</taxon>
    </lineage>
</organism>
<evidence type="ECO:0000313" key="3">
    <source>
        <dbReference type="Proteomes" id="UP001589798"/>
    </source>
</evidence>
<feature type="transmembrane region" description="Helical" evidence="1">
    <location>
        <begin position="132"/>
        <end position="152"/>
    </location>
</feature>
<feature type="transmembrane region" description="Helical" evidence="1">
    <location>
        <begin position="38"/>
        <end position="55"/>
    </location>
</feature>
<dbReference type="Pfam" id="PF07301">
    <property type="entry name" value="DUF1453"/>
    <property type="match status" value="1"/>
</dbReference>
<feature type="transmembrane region" description="Helical" evidence="1">
    <location>
        <begin position="100"/>
        <end position="120"/>
    </location>
</feature>
<feature type="transmembrane region" description="Helical" evidence="1">
    <location>
        <begin position="6"/>
        <end position="26"/>
    </location>
</feature>
<dbReference type="RefSeq" id="WP_379486169.1">
    <property type="nucleotide sequence ID" value="NZ_JBHLWK010000006.1"/>
</dbReference>